<keyword evidence="4" id="KW-1185">Reference proteome</keyword>
<evidence type="ECO:0000313" key="3">
    <source>
        <dbReference type="EMBL" id="MFB9820995.1"/>
    </source>
</evidence>
<dbReference type="RefSeq" id="WP_234751682.1">
    <property type="nucleotide sequence ID" value="NZ_BAAAWN010000001.1"/>
</dbReference>
<organism evidence="3 4">
    <name type="scientific">Arthrobacter ramosus</name>
    <dbReference type="NCBI Taxonomy" id="1672"/>
    <lineage>
        <taxon>Bacteria</taxon>
        <taxon>Bacillati</taxon>
        <taxon>Actinomycetota</taxon>
        <taxon>Actinomycetes</taxon>
        <taxon>Micrococcales</taxon>
        <taxon>Micrococcaceae</taxon>
        <taxon>Arthrobacter</taxon>
    </lineage>
</organism>
<reference evidence="3 4" key="1">
    <citation type="submission" date="2024-09" db="EMBL/GenBank/DDBJ databases">
        <authorList>
            <person name="Sun Q."/>
            <person name="Mori K."/>
        </authorList>
    </citation>
    <scope>NUCLEOTIDE SEQUENCE [LARGE SCALE GENOMIC DNA]</scope>
    <source>
        <strain evidence="3 4">JCM 1334</strain>
    </source>
</reference>
<evidence type="ECO:0000313" key="4">
    <source>
        <dbReference type="Proteomes" id="UP001589702"/>
    </source>
</evidence>
<feature type="compositionally biased region" description="Polar residues" evidence="1">
    <location>
        <begin position="80"/>
        <end position="92"/>
    </location>
</feature>
<evidence type="ECO:0000256" key="2">
    <source>
        <dbReference type="SAM" id="Phobius"/>
    </source>
</evidence>
<sequence length="92" mass="10011">MAISAALPAGILFPEELLHSDWFAVLATFVAINTLMYGALTIAKILPKLHPGDWIRTRNQRSETRSIHPDAPAVNEATDFVNTRSRQGPGSG</sequence>
<dbReference type="EMBL" id="JBHMBC010000025">
    <property type="protein sequence ID" value="MFB9820995.1"/>
    <property type="molecule type" value="Genomic_DNA"/>
</dbReference>
<name>A0ABV5Y1Y3_ARTRM</name>
<gene>
    <name evidence="3" type="ORF">ACFFP1_15975</name>
</gene>
<proteinExistence type="predicted"/>
<keyword evidence="2" id="KW-0472">Membrane</keyword>
<comment type="caution">
    <text evidence="3">The sequence shown here is derived from an EMBL/GenBank/DDBJ whole genome shotgun (WGS) entry which is preliminary data.</text>
</comment>
<accession>A0ABV5Y1Y3</accession>
<evidence type="ECO:0000256" key="1">
    <source>
        <dbReference type="SAM" id="MobiDB-lite"/>
    </source>
</evidence>
<feature type="region of interest" description="Disordered" evidence="1">
    <location>
        <begin position="60"/>
        <end position="92"/>
    </location>
</feature>
<keyword evidence="2" id="KW-1133">Transmembrane helix</keyword>
<dbReference type="Proteomes" id="UP001589702">
    <property type="component" value="Unassembled WGS sequence"/>
</dbReference>
<keyword evidence="2" id="KW-0812">Transmembrane</keyword>
<protein>
    <submittedName>
        <fullName evidence="3">Uncharacterized protein</fullName>
    </submittedName>
</protein>
<feature type="transmembrane region" description="Helical" evidence="2">
    <location>
        <begin position="22"/>
        <end position="46"/>
    </location>
</feature>